<protein>
    <submittedName>
        <fullName evidence="2">Uncharacterized protein</fullName>
    </submittedName>
</protein>
<organism evidence="2 3">
    <name type="scientific">Streptomyces europaeiscabiei</name>
    <dbReference type="NCBI Taxonomy" id="146819"/>
    <lineage>
        <taxon>Bacteria</taxon>
        <taxon>Bacillati</taxon>
        <taxon>Actinomycetota</taxon>
        <taxon>Actinomycetes</taxon>
        <taxon>Kitasatosporales</taxon>
        <taxon>Streptomycetaceae</taxon>
        <taxon>Streptomyces</taxon>
    </lineage>
</organism>
<accession>A0ABU4NVM3</accession>
<comment type="caution">
    <text evidence="2">The sequence shown here is derived from an EMBL/GenBank/DDBJ whole genome shotgun (WGS) entry which is preliminary data.</text>
</comment>
<keyword evidence="3" id="KW-1185">Reference proteome</keyword>
<feature type="region of interest" description="Disordered" evidence="1">
    <location>
        <begin position="100"/>
        <end position="119"/>
    </location>
</feature>
<dbReference type="EMBL" id="JARAYU010000027">
    <property type="protein sequence ID" value="MDX3706424.1"/>
    <property type="molecule type" value="Genomic_DNA"/>
</dbReference>
<gene>
    <name evidence="2" type="ORF">PV662_43285</name>
</gene>
<evidence type="ECO:0000256" key="1">
    <source>
        <dbReference type="SAM" id="MobiDB-lite"/>
    </source>
</evidence>
<reference evidence="2 3" key="1">
    <citation type="journal article" date="2023" name="Microb. Genom.">
        <title>Mesoterricola silvestris gen. nov., sp. nov., Mesoterricola sediminis sp. nov., Geothrix oryzae sp. nov., Geothrix edaphica sp. nov., Geothrix rubra sp. nov., and Geothrix limicola sp. nov., six novel members of Acidobacteriota isolated from soils.</title>
        <authorList>
            <person name="Weisberg A.J."/>
            <person name="Pearce E."/>
            <person name="Kramer C.G."/>
            <person name="Chang J.H."/>
            <person name="Clarke C.R."/>
        </authorList>
    </citation>
    <scope>NUCLEOTIDE SEQUENCE [LARGE SCALE GENOMIC DNA]</scope>
    <source>
        <strain evidence="2 3">ID09-01A</strain>
    </source>
</reference>
<feature type="region of interest" description="Disordered" evidence="1">
    <location>
        <begin position="149"/>
        <end position="212"/>
    </location>
</feature>
<feature type="compositionally biased region" description="Basic and acidic residues" evidence="1">
    <location>
        <begin position="100"/>
        <end position="117"/>
    </location>
</feature>
<dbReference type="Proteomes" id="UP001271274">
    <property type="component" value="Unassembled WGS sequence"/>
</dbReference>
<feature type="compositionally biased region" description="Basic and acidic residues" evidence="1">
    <location>
        <begin position="177"/>
        <end position="188"/>
    </location>
</feature>
<name>A0ABU4NVM3_9ACTN</name>
<evidence type="ECO:0000313" key="2">
    <source>
        <dbReference type="EMBL" id="MDX3706424.1"/>
    </source>
</evidence>
<sequence>MRDGIPGTDLDLDLDLVYRHLRAALSARGLPQPQKRVRNTAGRLIFARNHAYRPAPAEGPADPVQGSAEVQLRLKTEALTDSSNKITELKRQLSEARAKLKEARDERNRERRQHQNEKALVLRRAVHREEQLKHAGALVRDLESELAEERSRSQQLETELDDLNRRQQQASANPSSLREDRIRFEIRQGGHPGPPGESVLPSHEDFDEPVCSPSTQVNRVAAAARSTTADETVSIKITNQTGATSTGKHVPAPDEAVAPSLPQPAAWAQPGDTEGFMQELRQLWQESRASKEALYARGLESKRVERILSENSLSPRT</sequence>
<proteinExistence type="predicted"/>
<dbReference type="RefSeq" id="WP_159059660.1">
    <property type="nucleotide sequence ID" value="NZ_JARAUR010000502.1"/>
</dbReference>
<feature type="compositionally biased region" description="Polar residues" evidence="1">
    <location>
        <begin position="166"/>
        <end position="176"/>
    </location>
</feature>
<feature type="region of interest" description="Disordered" evidence="1">
    <location>
        <begin position="241"/>
        <end position="271"/>
    </location>
</feature>
<evidence type="ECO:0000313" key="3">
    <source>
        <dbReference type="Proteomes" id="UP001271274"/>
    </source>
</evidence>